<dbReference type="EMBL" id="JARQWQ010000015">
    <property type="protein sequence ID" value="KAK2567237.1"/>
    <property type="molecule type" value="Genomic_DNA"/>
</dbReference>
<name>A0AAD9QTU3_ACRCE</name>
<gene>
    <name evidence="1" type="ORF">P5673_009050</name>
</gene>
<reference evidence="1" key="2">
    <citation type="journal article" date="2023" name="Science">
        <title>Genomic signatures of disease resistance in endangered staghorn corals.</title>
        <authorList>
            <person name="Vollmer S.V."/>
            <person name="Selwyn J.D."/>
            <person name="Despard B.A."/>
            <person name="Roesel C.L."/>
        </authorList>
    </citation>
    <scope>NUCLEOTIDE SEQUENCE</scope>
    <source>
        <strain evidence="1">K2</strain>
    </source>
</reference>
<evidence type="ECO:0000313" key="1">
    <source>
        <dbReference type="EMBL" id="KAK2567237.1"/>
    </source>
</evidence>
<proteinExistence type="predicted"/>
<dbReference type="Proteomes" id="UP001249851">
    <property type="component" value="Unassembled WGS sequence"/>
</dbReference>
<accession>A0AAD9QTU3</accession>
<evidence type="ECO:0000313" key="2">
    <source>
        <dbReference type="Proteomes" id="UP001249851"/>
    </source>
</evidence>
<protein>
    <submittedName>
        <fullName evidence="1">Uncharacterized protein</fullName>
    </submittedName>
</protein>
<keyword evidence="2" id="KW-1185">Reference proteome</keyword>
<dbReference type="AlphaFoldDB" id="A0AAD9QTU3"/>
<reference evidence="1" key="1">
    <citation type="journal article" date="2023" name="G3 (Bethesda)">
        <title>Whole genome assembly and annotation of the endangered Caribbean coral Acropora cervicornis.</title>
        <authorList>
            <person name="Selwyn J.D."/>
            <person name="Vollmer S.V."/>
        </authorList>
    </citation>
    <scope>NUCLEOTIDE SEQUENCE</scope>
    <source>
        <strain evidence="1">K2</strain>
    </source>
</reference>
<sequence>MTCNIRLGLTCGSGLHKCTTGNSGCNAGLNAASPPCWLVKEKPLEDALPDKPDDCTLCLENALGTLVADGDVCLGPPNDSPPNEACPGDPSKAGLEEDGFKFSFENVPTGIFPDVPNDPDLWCIHVAVIVARGHVLQRAMGAIFLLMWTKRTRNKEMERLVENGSLLPGVLRRATINTPVI</sequence>
<organism evidence="1 2">
    <name type="scientific">Acropora cervicornis</name>
    <name type="common">Staghorn coral</name>
    <dbReference type="NCBI Taxonomy" id="6130"/>
    <lineage>
        <taxon>Eukaryota</taxon>
        <taxon>Metazoa</taxon>
        <taxon>Cnidaria</taxon>
        <taxon>Anthozoa</taxon>
        <taxon>Hexacorallia</taxon>
        <taxon>Scleractinia</taxon>
        <taxon>Astrocoeniina</taxon>
        <taxon>Acroporidae</taxon>
        <taxon>Acropora</taxon>
    </lineage>
</organism>
<comment type="caution">
    <text evidence="1">The sequence shown here is derived from an EMBL/GenBank/DDBJ whole genome shotgun (WGS) entry which is preliminary data.</text>
</comment>